<feature type="transmembrane region" description="Helical" evidence="1">
    <location>
        <begin position="254"/>
        <end position="271"/>
    </location>
</feature>
<evidence type="ECO:0000313" key="3">
    <source>
        <dbReference type="Proteomes" id="UP000262583"/>
    </source>
</evidence>
<dbReference type="AlphaFoldDB" id="A0A2Z4Y507"/>
<dbReference type="Proteomes" id="UP000262583">
    <property type="component" value="Chromosome"/>
</dbReference>
<feature type="transmembrane region" description="Helical" evidence="1">
    <location>
        <begin position="277"/>
        <end position="295"/>
    </location>
</feature>
<dbReference type="InterPro" id="IPR011990">
    <property type="entry name" value="TPR-like_helical_dom_sf"/>
</dbReference>
<name>A0A2Z4Y507_SUMC1</name>
<dbReference type="SUPFAM" id="SSF48452">
    <property type="entry name" value="TPR-like"/>
    <property type="match status" value="1"/>
</dbReference>
<feature type="transmembrane region" description="Helical" evidence="1">
    <location>
        <begin position="369"/>
        <end position="388"/>
    </location>
</feature>
<sequence>MTSDPVSLRLTHRASFISAGVAVFALYLAAGLLRVALAYSSPYFSLSEPDGYYPAEAAMQYRWAERLASGEILPTVELRAQYPEGLRFDRDITLFMERTASWLYRLFFVHLSQFFEYSVWFVAYASLLLVIAAYLWARLLGARSFPAFCGAAVLALHPMGVERVVRNFGHENLALALLMTAVSLVCSALSDRKVGSPSQAYSYRLYVAIMLAAGAQWLAFVTWHMARPIFALTTGAFVLSFLIGAYSLRHARRVALWFALVLPASLVLPVLKVRSYWFDPVVVLALSFVLAVYALKSTRFARLAVVGGGLLSCAWAIARAKGYDDAHVLALIVEKLRHGLVKPADPTLLSPEARLMWIEAFHSPRLDQILLYLAPPTLVLVSLGIPALMRLRVLFRRSVAFRVFTVFLVCWFGCFVLIHRLHVLAFFGLAILYAIVTDFSLKRTRRPWIVRLVAAGFPLFLLWQTATSPTGNAFQRLVYSFTPRPAPAYTPWFSDLRELFHWIRMHTSREDVIGAWFGLSSQIYAWCDRPVVVQSKFENPTIRPKCMELANALYGAPAELEAFCRKYRVRYFVYEATMLLESGTDSLRYVAGQRSVATTSTVARMHLSPYELEEFELVYQNNSFRVFRFLGGEKFTNPAIPWEPMYERSYYRGLDAPYYDDSQTSAIVSRVTWLRQQVEFARALAVEGKLEEAFKLTMRLVAAEPRFWRAALVASKSALRLGHTGEACAAARQVLQGYPACLDAIRLISRHCPDNP</sequence>
<dbReference type="EMBL" id="CP030759">
    <property type="protein sequence ID" value="AXA35968.1"/>
    <property type="molecule type" value="Genomic_DNA"/>
</dbReference>
<keyword evidence="1" id="KW-0812">Transmembrane</keyword>
<proteinExistence type="predicted"/>
<evidence type="ECO:0000313" key="2">
    <source>
        <dbReference type="EMBL" id="AXA35968.1"/>
    </source>
</evidence>
<feature type="transmembrane region" description="Helical" evidence="1">
    <location>
        <begin position="300"/>
        <end position="318"/>
    </location>
</feature>
<dbReference type="KEGG" id="schv:BRCON_1191"/>
<feature type="transmembrane region" description="Helical" evidence="1">
    <location>
        <begin position="448"/>
        <end position="466"/>
    </location>
</feature>
<dbReference type="Gene3D" id="3.40.50.12610">
    <property type="match status" value="1"/>
</dbReference>
<feature type="transmembrane region" description="Helical" evidence="1">
    <location>
        <begin position="229"/>
        <end position="247"/>
    </location>
</feature>
<organism evidence="2 3">
    <name type="scientific">Sumerlaea chitinivorans</name>
    <dbReference type="NCBI Taxonomy" id="2250252"/>
    <lineage>
        <taxon>Bacteria</taxon>
        <taxon>Candidatus Sumerlaeota</taxon>
        <taxon>Candidatus Sumerlaeia</taxon>
        <taxon>Candidatus Sumerlaeales</taxon>
        <taxon>Candidatus Sumerlaeaceae</taxon>
        <taxon>Candidatus Sumerlaea</taxon>
    </lineage>
</organism>
<feature type="transmembrane region" description="Helical" evidence="1">
    <location>
        <begin position="400"/>
        <end position="418"/>
    </location>
</feature>
<feature type="transmembrane region" description="Helical" evidence="1">
    <location>
        <begin position="424"/>
        <end position="441"/>
    </location>
</feature>
<feature type="transmembrane region" description="Helical" evidence="1">
    <location>
        <begin position="16"/>
        <end position="39"/>
    </location>
</feature>
<gene>
    <name evidence="2" type="ORF">BRCON_1191</name>
</gene>
<accession>A0A2Z4Y507</accession>
<feature type="transmembrane region" description="Helical" evidence="1">
    <location>
        <begin position="173"/>
        <end position="191"/>
    </location>
</feature>
<keyword evidence="1" id="KW-0472">Membrane</keyword>
<protein>
    <recommendedName>
        <fullName evidence="4">Tetratricopeptide repeat protein</fullName>
    </recommendedName>
</protein>
<keyword evidence="1" id="KW-1133">Transmembrane helix</keyword>
<feature type="transmembrane region" description="Helical" evidence="1">
    <location>
        <begin position="117"/>
        <end position="137"/>
    </location>
</feature>
<evidence type="ECO:0000256" key="1">
    <source>
        <dbReference type="SAM" id="Phobius"/>
    </source>
</evidence>
<evidence type="ECO:0008006" key="4">
    <source>
        <dbReference type="Google" id="ProtNLM"/>
    </source>
</evidence>
<reference evidence="2 3" key="1">
    <citation type="submission" date="2018-05" db="EMBL/GenBank/DDBJ databases">
        <title>A metagenomic window into the 2 km-deep terrestrial subsurface aquifer revealed taxonomically and functionally diverse microbial community comprising novel uncultured bacterial lineages.</title>
        <authorList>
            <person name="Kadnikov V.V."/>
            <person name="Mardanov A.V."/>
            <person name="Beletsky A.V."/>
            <person name="Banks D."/>
            <person name="Pimenov N.V."/>
            <person name="Frank Y.A."/>
            <person name="Karnachuk O.V."/>
            <person name="Ravin N.V."/>
        </authorList>
    </citation>
    <scope>NUCLEOTIDE SEQUENCE [LARGE SCALE GENOMIC DNA]</scope>
    <source>
        <strain evidence="2">BY</strain>
    </source>
</reference>
<feature type="transmembrane region" description="Helical" evidence="1">
    <location>
        <begin position="203"/>
        <end position="223"/>
    </location>
</feature>